<reference evidence="1 2" key="1">
    <citation type="journal article" date="2014" name="Genome Announc.">
        <title>Draft Genome Sequences of Marine Flavobacterium Algibacter lectus Strains SS8 and NR4.</title>
        <authorList>
            <person name="Takatani N."/>
            <person name="Nakanishi M."/>
            <person name="Meirelles P."/>
            <person name="Mino S."/>
            <person name="Suda W."/>
            <person name="Oshima K."/>
            <person name="Hattori M."/>
            <person name="Ohkuma M."/>
            <person name="Hosokawa M."/>
            <person name="Miyashita K."/>
            <person name="Thompson F.L."/>
            <person name="Niwa A."/>
            <person name="Sawabe T."/>
            <person name="Sawabe T."/>
        </authorList>
    </citation>
    <scope>NUCLEOTIDE SEQUENCE [LARGE SCALE GENOMIC DNA]</scope>
    <source>
        <strain evidence="1 2">JCM 19300</strain>
    </source>
</reference>
<organism evidence="1 2">
    <name type="scientific">Algibacter lectus</name>
    <dbReference type="NCBI Taxonomy" id="221126"/>
    <lineage>
        <taxon>Bacteria</taxon>
        <taxon>Pseudomonadati</taxon>
        <taxon>Bacteroidota</taxon>
        <taxon>Flavobacteriia</taxon>
        <taxon>Flavobacteriales</taxon>
        <taxon>Flavobacteriaceae</taxon>
        <taxon>Algibacter</taxon>
    </lineage>
</organism>
<dbReference type="Proteomes" id="UP000029644">
    <property type="component" value="Unassembled WGS sequence"/>
</dbReference>
<gene>
    <name evidence="1" type="ORF">JCM19300_3833</name>
</gene>
<evidence type="ECO:0000313" key="2">
    <source>
        <dbReference type="Proteomes" id="UP000029644"/>
    </source>
</evidence>
<proteinExistence type="predicted"/>
<dbReference type="AlphaFoldDB" id="A0A090V7P9"/>
<sequence length="37" mass="4283">MHGERYPELFKVNELFTASAGELSAHLKKKNLCFFLL</sequence>
<evidence type="ECO:0000313" key="1">
    <source>
        <dbReference type="EMBL" id="GAL60895.1"/>
    </source>
</evidence>
<accession>A0A090V7P9</accession>
<protein>
    <submittedName>
        <fullName evidence="1">Uncharacterized protein</fullName>
    </submittedName>
</protein>
<name>A0A090V7P9_9FLAO</name>
<dbReference type="EMBL" id="BBNQ01000001">
    <property type="protein sequence ID" value="GAL60895.1"/>
    <property type="molecule type" value="Genomic_DNA"/>
</dbReference>
<comment type="caution">
    <text evidence="1">The sequence shown here is derived from an EMBL/GenBank/DDBJ whole genome shotgun (WGS) entry which is preliminary data.</text>
</comment>